<comment type="caution">
    <text evidence="9">The sequence shown here is derived from an EMBL/GenBank/DDBJ whole genome shotgun (WGS) entry which is preliminary data.</text>
</comment>
<evidence type="ECO:0000313" key="10">
    <source>
        <dbReference type="Proteomes" id="UP000715441"/>
    </source>
</evidence>
<accession>A0ABX1J1D3</accession>
<dbReference type="Proteomes" id="UP000715441">
    <property type="component" value="Unassembled WGS sequence"/>
</dbReference>
<feature type="transmembrane region" description="Helical" evidence="7">
    <location>
        <begin position="343"/>
        <end position="362"/>
    </location>
</feature>
<feature type="transmembrane region" description="Helical" evidence="7">
    <location>
        <begin position="408"/>
        <end position="425"/>
    </location>
</feature>
<evidence type="ECO:0000256" key="6">
    <source>
        <dbReference type="ARBA" id="ARBA00023136"/>
    </source>
</evidence>
<feature type="transmembrane region" description="Helical" evidence="7">
    <location>
        <begin position="196"/>
        <end position="213"/>
    </location>
</feature>
<feature type="transmembrane region" description="Helical" evidence="7">
    <location>
        <begin position="165"/>
        <end position="184"/>
    </location>
</feature>
<dbReference type="InterPro" id="IPR011701">
    <property type="entry name" value="MFS"/>
</dbReference>
<dbReference type="Gene3D" id="1.20.1250.20">
    <property type="entry name" value="MFS general substrate transporter like domains"/>
    <property type="match status" value="1"/>
</dbReference>
<keyword evidence="4 7" id="KW-0812">Transmembrane</keyword>
<evidence type="ECO:0000256" key="4">
    <source>
        <dbReference type="ARBA" id="ARBA00022692"/>
    </source>
</evidence>
<evidence type="ECO:0000256" key="7">
    <source>
        <dbReference type="SAM" id="Phobius"/>
    </source>
</evidence>
<feature type="transmembrane region" description="Helical" evidence="7">
    <location>
        <begin position="7"/>
        <end position="32"/>
    </location>
</feature>
<feature type="transmembrane region" description="Helical" evidence="7">
    <location>
        <begin position="256"/>
        <end position="275"/>
    </location>
</feature>
<evidence type="ECO:0000256" key="2">
    <source>
        <dbReference type="ARBA" id="ARBA00022448"/>
    </source>
</evidence>
<name>A0ABX1J1D3_9PSEU</name>
<dbReference type="PANTHER" id="PTHR42718">
    <property type="entry name" value="MAJOR FACILITATOR SUPERFAMILY MULTIDRUG TRANSPORTER MFSC"/>
    <property type="match status" value="1"/>
</dbReference>
<dbReference type="PROSITE" id="PS00216">
    <property type="entry name" value="SUGAR_TRANSPORT_1"/>
    <property type="match status" value="1"/>
</dbReference>
<feature type="transmembrane region" description="Helical" evidence="7">
    <location>
        <begin position="219"/>
        <end position="235"/>
    </location>
</feature>
<dbReference type="InterPro" id="IPR005829">
    <property type="entry name" value="Sugar_transporter_CS"/>
</dbReference>
<feature type="transmembrane region" description="Helical" evidence="7">
    <location>
        <begin position="107"/>
        <end position="125"/>
    </location>
</feature>
<dbReference type="CDD" id="cd17321">
    <property type="entry name" value="MFS_MMR_MDR_like"/>
    <property type="match status" value="1"/>
</dbReference>
<feature type="domain" description="Major facilitator superfamily (MFS) profile" evidence="8">
    <location>
        <begin position="9"/>
        <end position="426"/>
    </location>
</feature>
<gene>
    <name evidence="9" type="ORF">HFP15_04610</name>
</gene>
<keyword evidence="6 7" id="KW-0472">Membrane</keyword>
<organism evidence="9 10">
    <name type="scientific">Amycolatopsis acididurans</name>
    <dbReference type="NCBI Taxonomy" id="2724524"/>
    <lineage>
        <taxon>Bacteria</taxon>
        <taxon>Bacillati</taxon>
        <taxon>Actinomycetota</taxon>
        <taxon>Actinomycetes</taxon>
        <taxon>Pseudonocardiales</taxon>
        <taxon>Pseudonocardiaceae</taxon>
        <taxon>Amycolatopsis</taxon>
    </lineage>
</organism>
<evidence type="ECO:0000256" key="3">
    <source>
        <dbReference type="ARBA" id="ARBA00022475"/>
    </source>
</evidence>
<dbReference type="EMBL" id="JAAXLS010000002">
    <property type="protein sequence ID" value="NKQ52160.1"/>
    <property type="molecule type" value="Genomic_DNA"/>
</dbReference>
<dbReference type="PROSITE" id="PS50850">
    <property type="entry name" value="MFS"/>
    <property type="match status" value="1"/>
</dbReference>
<proteinExistence type="predicted"/>
<evidence type="ECO:0000256" key="5">
    <source>
        <dbReference type="ARBA" id="ARBA00022989"/>
    </source>
</evidence>
<evidence type="ECO:0000256" key="1">
    <source>
        <dbReference type="ARBA" id="ARBA00004651"/>
    </source>
</evidence>
<keyword evidence="10" id="KW-1185">Reference proteome</keyword>
<reference evidence="9 10" key="1">
    <citation type="submission" date="2020-04" db="EMBL/GenBank/DDBJ databases">
        <title>Novel species.</title>
        <authorList>
            <person name="Teo W.F.A."/>
            <person name="Lipun K."/>
            <person name="Srisuk N."/>
            <person name="Duangmal K."/>
        </authorList>
    </citation>
    <scope>NUCLEOTIDE SEQUENCE [LARGE SCALE GENOMIC DNA]</scope>
    <source>
        <strain evidence="9 10">K13G38</strain>
    </source>
</reference>
<dbReference type="Pfam" id="PF07690">
    <property type="entry name" value="MFS_1"/>
    <property type="match status" value="1"/>
</dbReference>
<feature type="transmembrane region" description="Helical" evidence="7">
    <location>
        <begin position="44"/>
        <end position="63"/>
    </location>
</feature>
<feature type="transmembrane region" description="Helical" evidence="7">
    <location>
        <begin position="137"/>
        <end position="159"/>
    </location>
</feature>
<evidence type="ECO:0000313" key="9">
    <source>
        <dbReference type="EMBL" id="NKQ52160.1"/>
    </source>
</evidence>
<feature type="transmembrane region" description="Helical" evidence="7">
    <location>
        <begin position="320"/>
        <end position="337"/>
    </location>
</feature>
<dbReference type="PANTHER" id="PTHR42718:SF46">
    <property type="entry name" value="BLR6921 PROTEIN"/>
    <property type="match status" value="1"/>
</dbReference>
<feature type="transmembrane region" description="Helical" evidence="7">
    <location>
        <begin position="75"/>
        <end position="101"/>
    </location>
</feature>
<protein>
    <submittedName>
        <fullName evidence="9">MFS transporter</fullName>
    </submittedName>
</protein>
<dbReference type="RefSeq" id="WP_168511770.1">
    <property type="nucleotide sequence ID" value="NZ_JAAXLS010000002.1"/>
</dbReference>
<keyword evidence="5 7" id="KW-1133">Transmembrane helix</keyword>
<dbReference type="InterPro" id="IPR020846">
    <property type="entry name" value="MFS_dom"/>
</dbReference>
<keyword evidence="3" id="KW-1003">Cell membrane</keyword>
<sequence>MSRKPGNLVLFLTCAGQFMVILDVSVVNVALPSIRASLGFSAPGLQWVVNAYALAFGGFLLLGGRIADLYGRKRIFLLGLGVFSAASLAGGLAGTAGLLIAARAVQGLGAAVLAPATLTIVSTTFTDPDDRARALSIWTAVGAAGGAAGALVGGVLTQYLSWRSILLVNVPIGAVAIALAAPVLTESRPIAERRRLDVPGAVLVTVGGTALVYGIEHPWPWLVIGLALLALFLVVEARSPAPLMPLRLFRVRGISAGTFAMLLMGAAFITMWYFLSLYMQNTLHYNALETGAGFLPHTLAIIVGSRSAPWLRRRLGTRTLVVAGAVIGAAGFVWQGLTPPGGYLATVFGPAILMCGGLGLLMTPVTATVTSSAASDDAGLASGLLNAARQVGGAVGLAALAAAAPQSAFLASAAVLGALVVVAFAL</sequence>
<dbReference type="Gene3D" id="1.20.1720.10">
    <property type="entry name" value="Multidrug resistance protein D"/>
    <property type="match status" value="1"/>
</dbReference>
<evidence type="ECO:0000259" key="8">
    <source>
        <dbReference type="PROSITE" id="PS50850"/>
    </source>
</evidence>
<keyword evidence="2" id="KW-0813">Transport</keyword>
<comment type="subcellular location">
    <subcellularLocation>
        <location evidence="1">Cell membrane</location>
        <topology evidence="1">Multi-pass membrane protein</topology>
    </subcellularLocation>
</comment>
<dbReference type="SUPFAM" id="SSF103473">
    <property type="entry name" value="MFS general substrate transporter"/>
    <property type="match status" value="1"/>
</dbReference>
<dbReference type="InterPro" id="IPR036259">
    <property type="entry name" value="MFS_trans_sf"/>
</dbReference>